<dbReference type="Gene3D" id="3.40.50.11720">
    <property type="entry name" value="3-Deoxy-D-manno-octulosonic-acid transferase, N-terminal domain"/>
    <property type="match status" value="1"/>
</dbReference>
<sequence length="426" mass="47853">MSRFSQPSFPVDPVLWLWSLIGHAAMPWLYHHAHRRLRQGKETVSRLPERFGHPELRKPSAAGPLLWLHAASVGESRCILPVAERLLSDWPELTILMTTATLTGGQTVMSHPAVQTGRLVHQLIPYDVPCLLDRFLSYWRPIGLVLTESELWPGLLCLCQKRQLPVMLVNGRLSFRSARYWQLAAPLLHHLLRPIRWVMPRSPEDARAFSRFGLKDRLLPPADLKEDAPPLPFNREEAMTLRQKLGFRPVFVATSTHPGEEEIILAAAREARATRPDLLTIIIPRHPERGAELAGQTQAPRRSTGQSPAPHDTLWIADTLGEVGLFLQLAERVLVGNSLLAPGGGHNPLEPLRFRRPTAIGPYMQNWNDLCTRHAASLHPVEDAASLARWLKIPSLPRPRPLHGNHAIIQAACHIKDTVKPDKAHK</sequence>
<keyword evidence="12" id="KW-1185">Reference proteome</keyword>
<comment type="function">
    <text evidence="1 8">Involved in lipopolysaccharide (LPS) biosynthesis. Catalyzes the transfer of 3-deoxy-D-manno-octulosonate (Kdo) residue(s) from CMP-Kdo to lipid IV(A), the tetraacyldisaccharide-1,4'-bisphosphate precursor of lipid A.</text>
</comment>
<evidence type="ECO:0000256" key="7">
    <source>
        <dbReference type="ARBA" id="ARBA00049183"/>
    </source>
</evidence>
<dbReference type="Gene3D" id="3.40.50.2000">
    <property type="entry name" value="Glycogen Phosphorylase B"/>
    <property type="match status" value="1"/>
</dbReference>
<dbReference type="PANTHER" id="PTHR42755:SF1">
    <property type="entry name" value="3-DEOXY-D-MANNO-OCTULOSONIC ACID TRANSFERASE, MITOCHONDRIAL-RELATED"/>
    <property type="match status" value="1"/>
</dbReference>
<keyword evidence="8" id="KW-1003">Cell membrane</keyword>
<comment type="catalytic activity">
    <reaction evidence="7 8">
        <text>lipid IVA (E. coli) + CMP-3-deoxy-beta-D-manno-octulosonate = alpha-Kdo-(2-&gt;6)-lipid IVA (E. coli) + CMP + H(+)</text>
        <dbReference type="Rhea" id="RHEA:28066"/>
        <dbReference type="ChEBI" id="CHEBI:15378"/>
        <dbReference type="ChEBI" id="CHEBI:58603"/>
        <dbReference type="ChEBI" id="CHEBI:60364"/>
        <dbReference type="ChEBI" id="CHEBI:60377"/>
        <dbReference type="ChEBI" id="CHEBI:85987"/>
        <dbReference type="EC" id="2.4.99.12"/>
    </reaction>
</comment>
<evidence type="ECO:0000256" key="2">
    <source>
        <dbReference type="ARBA" id="ARBA00004713"/>
    </source>
</evidence>
<dbReference type="PANTHER" id="PTHR42755">
    <property type="entry name" value="3-DEOXY-MANNO-OCTULOSONATE CYTIDYLYLTRANSFERASE"/>
    <property type="match status" value="1"/>
</dbReference>
<dbReference type="InterPro" id="IPR039901">
    <property type="entry name" value="Kdotransferase"/>
</dbReference>
<dbReference type="EMBL" id="PDLY01000002">
    <property type="protein sequence ID" value="MBA5727110.1"/>
    <property type="molecule type" value="Genomic_DNA"/>
</dbReference>
<dbReference type="GO" id="GO:0016740">
    <property type="term" value="F:transferase activity"/>
    <property type="evidence" value="ECO:0007669"/>
    <property type="project" value="UniProtKB-KW"/>
</dbReference>
<evidence type="ECO:0000256" key="5">
    <source>
        <dbReference type="ARBA" id="ARBA00022679"/>
    </source>
</evidence>
<keyword evidence="5 8" id="KW-0808">Transferase</keyword>
<proteinExistence type="inferred from homology"/>
<gene>
    <name evidence="11" type="ORF">CPA56_03765</name>
</gene>
<evidence type="ECO:0000259" key="10">
    <source>
        <dbReference type="Pfam" id="PF04413"/>
    </source>
</evidence>
<feature type="region of interest" description="Disordered" evidence="9">
    <location>
        <begin position="289"/>
        <end position="309"/>
    </location>
</feature>
<organism evidence="11 12">
    <name type="scientific">Bombella mellum</name>
    <dbReference type="NCBI Taxonomy" id="2039288"/>
    <lineage>
        <taxon>Bacteria</taxon>
        <taxon>Pseudomonadati</taxon>
        <taxon>Pseudomonadota</taxon>
        <taxon>Alphaproteobacteria</taxon>
        <taxon>Acetobacterales</taxon>
        <taxon>Acetobacteraceae</taxon>
        <taxon>Bombella</taxon>
    </lineage>
</organism>
<comment type="caution">
    <text evidence="11">The sequence shown here is derived from an EMBL/GenBank/DDBJ whole genome shotgun (WGS) entry which is preliminary data.</text>
</comment>
<evidence type="ECO:0000256" key="9">
    <source>
        <dbReference type="SAM" id="MobiDB-lite"/>
    </source>
</evidence>
<dbReference type="InterPro" id="IPR038107">
    <property type="entry name" value="Glycos_transf_N_sf"/>
</dbReference>
<dbReference type="Pfam" id="PF04413">
    <property type="entry name" value="Glycos_transf_N"/>
    <property type="match status" value="1"/>
</dbReference>
<dbReference type="InterPro" id="IPR007507">
    <property type="entry name" value="Glycos_transf_N"/>
</dbReference>
<evidence type="ECO:0000313" key="11">
    <source>
        <dbReference type="EMBL" id="MBA5727110.1"/>
    </source>
</evidence>
<dbReference type="RefSeq" id="WP_182040723.1">
    <property type="nucleotide sequence ID" value="NZ_PDLY01000002.1"/>
</dbReference>
<dbReference type="Proteomes" id="UP000765338">
    <property type="component" value="Unassembled WGS sequence"/>
</dbReference>
<comment type="subcellular location">
    <subcellularLocation>
        <location evidence="8">Cell membrane</location>
    </subcellularLocation>
</comment>
<reference evidence="11 12" key="1">
    <citation type="submission" date="2017-10" db="EMBL/GenBank/DDBJ databases">
        <authorList>
            <person name="Jakob F."/>
        </authorList>
    </citation>
    <scope>NUCLEOTIDE SEQUENCE [LARGE SCALE GENOMIC DNA]</scope>
    <source>
        <strain evidence="11 12">TMW 2.1889</strain>
    </source>
</reference>
<accession>A0ABR5ZS92</accession>
<dbReference type="EC" id="2.4.99.12" evidence="3 8"/>
<keyword evidence="8" id="KW-0448">Lipopolysaccharide biosynthesis</keyword>
<evidence type="ECO:0000313" key="12">
    <source>
        <dbReference type="Proteomes" id="UP000765338"/>
    </source>
</evidence>
<evidence type="ECO:0000256" key="3">
    <source>
        <dbReference type="ARBA" id="ARBA00012621"/>
    </source>
</evidence>
<evidence type="ECO:0000256" key="6">
    <source>
        <dbReference type="ARBA" id="ARBA00031445"/>
    </source>
</evidence>
<feature type="compositionally biased region" description="Polar residues" evidence="9">
    <location>
        <begin position="295"/>
        <end position="307"/>
    </location>
</feature>
<evidence type="ECO:0000256" key="4">
    <source>
        <dbReference type="ARBA" id="ARBA00019077"/>
    </source>
</evidence>
<feature type="domain" description="3-deoxy-D-manno-octulosonic-acid transferase N-terminal" evidence="10">
    <location>
        <begin position="46"/>
        <end position="227"/>
    </location>
</feature>
<evidence type="ECO:0000256" key="8">
    <source>
        <dbReference type="RuleBase" id="RU365103"/>
    </source>
</evidence>
<keyword evidence="8" id="KW-0472">Membrane</keyword>
<evidence type="ECO:0000256" key="1">
    <source>
        <dbReference type="ARBA" id="ARBA00003394"/>
    </source>
</evidence>
<name>A0ABR5ZS92_9PROT</name>
<protein>
    <recommendedName>
        <fullName evidence="4 8">3-deoxy-D-manno-octulosonic acid transferase</fullName>
        <shortName evidence="8">Kdo transferase</shortName>
        <ecNumber evidence="3 8">2.4.99.12</ecNumber>
    </recommendedName>
    <alternativeName>
        <fullName evidence="6 8">Lipid IV(A) 3-deoxy-D-manno-octulosonic acid transferase</fullName>
    </alternativeName>
</protein>
<comment type="pathway">
    <text evidence="2 8">Bacterial outer membrane biogenesis; LPS core biosynthesis.</text>
</comment>
<comment type="similarity">
    <text evidence="8">Belongs to the glycosyltransferase group 1 family.</text>
</comment>